<dbReference type="OrthoDB" id="8615at2157"/>
<evidence type="ECO:0000256" key="4">
    <source>
        <dbReference type="ARBA" id="ARBA00022490"/>
    </source>
</evidence>
<dbReference type="PANTHER" id="PTHR47861:SF3">
    <property type="entry name" value="FKBP-TYPE PEPTIDYL-PROLYL CIS-TRANS ISOMERASE SLYD"/>
    <property type="match status" value="1"/>
</dbReference>
<name>D5VTA6_METIM</name>
<keyword evidence="4" id="KW-0963">Cytoplasm</keyword>
<dbReference type="GeneID" id="9132173"/>
<dbReference type="Gene3D" id="3.10.50.40">
    <property type="match status" value="1"/>
</dbReference>
<evidence type="ECO:0000256" key="3">
    <source>
        <dbReference type="ARBA" id="ARBA00006577"/>
    </source>
</evidence>
<keyword evidence="6" id="KW-0143">Chaperone</keyword>
<comment type="catalytic activity">
    <reaction evidence="1 8 9">
        <text>[protein]-peptidylproline (omega=180) = [protein]-peptidylproline (omega=0)</text>
        <dbReference type="Rhea" id="RHEA:16237"/>
        <dbReference type="Rhea" id="RHEA-COMP:10747"/>
        <dbReference type="Rhea" id="RHEA-COMP:10748"/>
        <dbReference type="ChEBI" id="CHEBI:83833"/>
        <dbReference type="ChEBI" id="CHEBI:83834"/>
        <dbReference type="EC" id="5.2.1.8"/>
    </reaction>
</comment>
<feature type="domain" description="PPIase FKBP-type" evidence="10">
    <location>
        <begin position="5"/>
        <end position="92"/>
    </location>
</feature>
<dbReference type="InterPro" id="IPR001179">
    <property type="entry name" value="PPIase_FKBP_dom"/>
</dbReference>
<dbReference type="EMBL" id="CP002009">
    <property type="protein sequence ID" value="ADG13809.1"/>
    <property type="molecule type" value="Genomic_DNA"/>
</dbReference>
<evidence type="ECO:0000256" key="6">
    <source>
        <dbReference type="ARBA" id="ARBA00023186"/>
    </source>
</evidence>
<dbReference type="Pfam" id="PF00254">
    <property type="entry name" value="FKBP_C"/>
    <property type="match status" value="1"/>
</dbReference>
<dbReference type="STRING" id="573063.Metin_1156"/>
<keyword evidence="5 8" id="KW-0697">Rotamase</keyword>
<comment type="subcellular location">
    <subcellularLocation>
        <location evidence="2">Cytoplasm</location>
    </subcellularLocation>
</comment>
<dbReference type="KEGG" id="mif:Metin_1156"/>
<dbReference type="HOGENOM" id="CLU_098197_2_0_2"/>
<evidence type="ECO:0000259" key="10">
    <source>
        <dbReference type="PROSITE" id="PS50059"/>
    </source>
</evidence>
<dbReference type="eggNOG" id="arCOG00981">
    <property type="taxonomic scope" value="Archaea"/>
</dbReference>
<dbReference type="Proteomes" id="UP000002061">
    <property type="component" value="Chromosome"/>
</dbReference>
<evidence type="ECO:0000256" key="5">
    <source>
        <dbReference type="ARBA" id="ARBA00023110"/>
    </source>
</evidence>
<dbReference type="PANTHER" id="PTHR47861">
    <property type="entry name" value="FKBP-TYPE PEPTIDYL-PROLYL CIS-TRANS ISOMERASE SLYD"/>
    <property type="match status" value="1"/>
</dbReference>
<dbReference type="GO" id="GO:0003755">
    <property type="term" value="F:peptidyl-prolyl cis-trans isomerase activity"/>
    <property type="evidence" value="ECO:0007669"/>
    <property type="project" value="UniProtKB-UniRule"/>
</dbReference>
<evidence type="ECO:0000256" key="9">
    <source>
        <dbReference type="RuleBase" id="RU003915"/>
    </source>
</evidence>
<gene>
    <name evidence="11" type="ordered locus">Metin_1156</name>
</gene>
<evidence type="ECO:0000256" key="7">
    <source>
        <dbReference type="ARBA" id="ARBA00023235"/>
    </source>
</evidence>
<evidence type="ECO:0000313" key="11">
    <source>
        <dbReference type="EMBL" id="ADG13809.1"/>
    </source>
</evidence>
<dbReference type="RefSeq" id="WP_013100554.1">
    <property type="nucleotide sequence ID" value="NC_014122.1"/>
</dbReference>
<dbReference type="Gene3D" id="2.40.10.330">
    <property type="match status" value="1"/>
</dbReference>
<evidence type="ECO:0000313" key="12">
    <source>
        <dbReference type="Proteomes" id="UP000002061"/>
    </source>
</evidence>
<sequence>MIKKGDLVKVDYILEVDGKVIDTSMEDVAKEEGIYEEGREYKPLEFIVGNGELIEGFEEAVLGMEEGEEKEVILPPEKAYGERNEEFIQEIPKEMFKDADFEPEVGLKILANGIPAEIIEVTDDKVILDFNHPLAGKELKFKIIVREIL</sequence>
<dbReference type="GO" id="GO:0005737">
    <property type="term" value="C:cytoplasm"/>
    <property type="evidence" value="ECO:0007669"/>
    <property type="project" value="UniProtKB-SubCell"/>
</dbReference>
<evidence type="ECO:0000256" key="2">
    <source>
        <dbReference type="ARBA" id="ARBA00004496"/>
    </source>
</evidence>
<dbReference type="PROSITE" id="PS50059">
    <property type="entry name" value="FKBP_PPIASE"/>
    <property type="match status" value="1"/>
</dbReference>
<evidence type="ECO:0000256" key="8">
    <source>
        <dbReference type="PROSITE-ProRule" id="PRU00277"/>
    </source>
</evidence>
<dbReference type="InterPro" id="IPR046357">
    <property type="entry name" value="PPIase_dom_sf"/>
</dbReference>
<accession>D5VTA6</accession>
<dbReference type="InterPro" id="IPR048261">
    <property type="entry name" value="SlpA/SlyD-like_ins_sf"/>
</dbReference>
<dbReference type="SUPFAM" id="SSF54534">
    <property type="entry name" value="FKBP-like"/>
    <property type="match status" value="1"/>
</dbReference>
<dbReference type="EC" id="5.2.1.8" evidence="9"/>
<comment type="similarity">
    <text evidence="3 9">Belongs to the FKBP-type PPIase family.</text>
</comment>
<evidence type="ECO:0000256" key="1">
    <source>
        <dbReference type="ARBA" id="ARBA00000971"/>
    </source>
</evidence>
<keyword evidence="12" id="KW-1185">Reference proteome</keyword>
<organism evidence="11 12">
    <name type="scientific">Methanocaldococcus infernus (strain DSM 11812 / JCM 15783 / ME)</name>
    <dbReference type="NCBI Taxonomy" id="573063"/>
    <lineage>
        <taxon>Archaea</taxon>
        <taxon>Methanobacteriati</taxon>
        <taxon>Methanobacteriota</taxon>
        <taxon>Methanomada group</taxon>
        <taxon>Methanococci</taxon>
        <taxon>Methanococcales</taxon>
        <taxon>Methanocaldococcaceae</taxon>
        <taxon>Methanocaldococcus</taxon>
    </lineage>
</organism>
<dbReference type="GO" id="GO:0042026">
    <property type="term" value="P:protein refolding"/>
    <property type="evidence" value="ECO:0007669"/>
    <property type="project" value="UniProtKB-ARBA"/>
</dbReference>
<protein>
    <recommendedName>
        <fullName evidence="9">Peptidyl-prolyl cis-trans isomerase</fullName>
        <ecNumber evidence="9">5.2.1.8</ecNumber>
    </recommendedName>
</protein>
<dbReference type="AlphaFoldDB" id="D5VTA6"/>
<reference evidence="11" key="1">
    <citation type="submission" date="2010-04" db="EMBL/GenBank/DDBJ databases">
        <title>Complete sequence of Methanocaldococcus infernus ME.</title>
        <authorList>
            <consortium name="US DOE Joint Genome Institute"/>
            <person name="Lucas S."/>
            <person name="Copeland A."/>
            <person name="Lapidus A."/>
            <person name="Cheng J.-F."/>
            <person name="Bruce D."/>
            <person name="Goodwin L."/>
            <person name="Pitluck S."/>
            <person name="Munk A.C."/>
            <person name="Detter J.C."/>
            <person name="Han C."/>
            <person name="Tapia R."/>
            <person name="Land M."/>
            <person name="Hauser L."/>
            <person name="Kyrpides N."/>
            <person name="Mikhailova N."/>
            <person name="Sieprawska-Lupa M."/>
            <person name="Whitman W.B."/>
            <person name="Woyke T."/>
        </authorList>
    </citation>
    <scope>NUCLEOTIDE SEQUENCE [LARGE SCALE GENOMIC DNA]</scope>
    <source>
        <strain evidence="11">ME</strain>
    </source>
</reference>
<keyword evidence="7 8" id="KW-0413">Isomerase</keyword>
<proteinExistence type="inferred from homology"/>